<dbReference type="EMBL" id="JAVDUI010000001">
    <property type="protein sequence ID" value="MDR6892572.1"/>
    <property type="molecule type" value="Genomic_DNA"/>
</dbReference>
<sequence>MPHNGDGRRREDPDMQGSPAVEVPSLRELALTPRWIAGFLLAVVVAASFGFLAKWQWSRSHSAPPPPASVTDQVKPLSSVFKPGRELLGSQVDHIVEAKGVFDADKQVLVAHRLQSGTPGWWVVAPLRVSGGDHVIPVVRGWTQEPEIPGGVPSGEVTVVGRLLPPEAPVAGPAKEPREEAVESLAPSELANLWDAPAYDAFIVSNASVPDPPPEGLERVVVGAQPQTTAISWLNVFYALEWMAFAGVAFFVWFRLLQEARNRHLDELDAAQPEAPRPDNTEGPTA</sequence>
<dbReference type="PANTHER" id="PTHR23427">
    <property type="entry name" value="SURFEIT LOCUS PROTEIN"/>
    <property type="match status" value="1"/>
</dbReference>
<dbReference type="GO" id="GO:0005886">
    <property type="term" value="C:plasma membrane"/>
    <property type="evidence" value="ECO:0007669"/>
    <property type="project" value="UniProtKB-SubCell"/>
</dbReference>
<evidence type="ECO:0000256" key="5">
    <source>
        <dbReference type="ARBA" id="ARBA00023136"/>
    </source>
</evidence>
<keyword evidence="4 6" id="KW-1133">Transmembrane helix</keyword>
<keyword evidence="5 6" id="KW-0472">Membrane</keyword>
<evidence type="ECO:0000256" key="3">
    <source>
        <dbReference type="ARBA" id="ARBA00022692"/>
    </source>
</evidence>
<comment type="similarity">
    <text evidence="2 6">Belongs to the SURF1 family.</text>
</comment>
<keyword evidence="6" id="KW-1003">Cell membrane</keyword>
<organism evidence="7 8">
    <name type="scientific">Falsarthrobacter nasiphocae</name>
    <dbReference type="NCBI Taxonomy" id="189863"/>
    <lineage>
        <taxon>Bacteria</taxon>
        <taxon>Bacillati</taxon>
        <taxon>Actinomycetota</taxon>
        <taxon>Actinomycetes</taxon>
        <taxon>Micrococcales</taxon>
        <taxon>Micrococcaceae</taxon>
        <taxon>Falsarthrobacter</taxon>
    </lineage>
</organism>
<evidence type="ECO:0000256" key="6">
    <source>
        <dbReference type="RuleBase" id="RU363076"/>
    </source>
</evidence>
<keyword evidence="3 6" id="KW-0812">Transmembrane</keyword>
<feature type="transmembrane region" description="Helical" evidence="6">
    <location>
        <begin position="233"/>
        <end position="254"/>
    </location>
</feature>
<name>A0AAE3YHV3_9MICC</name>
<evidence type="ECO:0000313" key="7">
    <source>
        <dbReference type="EMBL" id="MDR6892572.1"/>
    </source>
</evidence>
<dbReference type="InterPro" id="IPR002994">
    <property type="entry name" value="Surf1/Shy1"/>
</dbReference>
<dbReference type="CDD" id="cd06662">
    <property type="entry name" value="SURF1"/>
    <property type="match status" value="1"/>
</dbReference>
<protein>
    <recommendedName>
        <fullName evidence="6">SURF1-like protein</fullName>
    </recommendedName>
</protein>
<dbReference type="Pfam" id="PF02104">
    <property type="entry name" value="SURF1"/>
    <property type="match status" value="1"/>
</dbReference>
<feature type="transmembrane region" description="Helical" evidence="6">
    <location>
        <begin position="35"/>
        <end position="57"/>
    </location>
</feature>
<dbReference type="AlphaFoldDB" id="A0AAE3YHV3"/>
<dbReference type="InterPro" id="IPR045214">
    <property type="entry name" value="Surf1/Surf4"/>
</dbReference>
<comment type="subcellular location">
    <subcellularLocation>
        <location evidence="6">Cell membrane</location>
        <topology evidence="6">Multi-pass membrane protein</topology>
    </subcellularLocation>
    <subcellularLocation>
        <location evidence="1">Membrane</location>
    </subcellularLocation>
</comment>
<evidence type="ECO:0000256" key="2">
    <source>
        <dbReference type="ARBA" id="ARBA00007165"/>
    </source>
</evidence>
<dbReference type="PANTHER" id="PTHR23427:SF2">
    <property type="entry name" value="SURFEIT LOCUS PROTEIN 1"/>
    <property type="match status" value="1"/>
</dbReference>
<evidence type="ECO:0000313" key="8">
    <source>
        <dbReference type="Proteomes" id="UP001247307"/>
    </source>
</evidence>
<evidence type="ECO:0000256" key="4">
    <source>
        <dbReference type="ARBA" id="ARBA00022989"/>
    </source>
</evidence>
<dbReference type="PROSITE" id="PS50895">
    <property type="entry name" value="SURF1"/>
    <property type="match status" value="1"/>
</dbReference>
<keyword evidence="8" id="KW-1185">Reference proteome</keyword>
<accession>A0AAE3YHV3</accession>
<evidence type="ECO:0000256" key="1">
    <source>
        <dbReference type="ARBA" id="ARBA00004370"/>
    </source>
</evidence>
<comment type="caution">
    <text evidence="7">The sequence shown here is derived from an EMBL/GenBank/DDBJ whole genome shotgun (WGS) entry which is preliminary data.</text>
</comment>
<reference evidence="7" key="1">
    <citation type="submission" date="2023-07" db="EMBL/GenBank/DDBJ databases">
        <title>Sequencing the genomes of 1000 actinobacteria strains.</title>
        <authorList>
            <person name="Klenk H.-P."/>
        </authorList>
    </citation>
    <scope>NUCLEOTIDE SEQUENCE</scope>
    <source>
        <strain evidence="7">DSM 13988</strain>
    </source>
</reference>
<gene>
    <name evidence="7" type="ORF">J2S35_001512</name>
</gene>
<dbReference type="Proteomes" id="UP001247307">
    <property type="component" value="Unassembled WGS sequence"/>
</dbReference>
<dbReference type="RefSeq" id="WP_309851806.1">
    <property type="nucleotide sequence ID" value="NZ_BAAAIU010000020.1"/>
</dbReference>
<proteinExistence type="inferred from homology"/>